<organism evidence="1 2">
    <name type="scientific">Pleurodeles waltl</name>
    <name type="common">Iberian ribbed newt</name>
    <dbReference type="NCBI Taxonomy" id="8319"/>
    <lineage>
        <taxon>Eukaryota</taxon>
        <taxon>Metazoa</taxon>
        <taxon>Chordata</taxon>
        <taxon>Craniata</taxon>
        <taxon>Vertebrata</taxon>
        <taxon>Euteleostomi</taxon>
        <taxon>Amphibia</taxon>
        <taxon>Batrachia</taxon>
        <taxon>Caudata</taxon>
        <taxon>Salamandroidea</taxon>
        <taxon>Salamandridae</taxon>
        <taxon>Pleurodelinae</taxon>
        <taxon>Pleurodeles</taxon>
    </lineage>
</organism>
<evidence type="ECO:0000313" key="2">
    <source>
        <dbReference type="Proteomes" id="UP001066276"/>
    </source>
</evidence>
<dbReference type="EMBL" id="JANPWB010000008">
    <property type="protein sequence ID" value="KAJ1159602.1"/>
    <property type="molecule type" value="Genomic_DNA"/>
</dbReference>
<comment type="caution">
    <text evidence="1">The sequence shown here is derived from an EMBL/GenBank/DDBJ whole genome shotgun (WGS) entry which is preliminary data.</text>
</comment>
<sequence>MLARRRPTPVRGSRRIVEPGPLRLMYVACRKLEIKSFRNAAKGRRYSRVRCRWIKDSMLTVKWQNNVGRGVRKKHGSRKGERDLYSINRGRAAGHLLVEAMLARRRPTPVRGSRRIVEPGPLRLMYVACRKLEIKSFRSGSQAMRNTLI</sequence>
<keyword evidence="2" id="KW-1185">Reference proteome</keyword>
<gene>
    <name evidence="1" type="ORF">NDU88_000109</name>
</gene>
<dbReference type="Proteomes" id="UP001066276">
    <property type="component" value="Chromosome 4_2"/>
</dbReference>
<evidence type="ECO:0000313" key="1">
    <source>
        <dbReference type="EMBL" id="KAJ1159602.1"/>
    </source>
</evidence>
<accession>A0AAV7S5Y0</accession>
<dbReference type="AlphaFoldDB" id="A0AAV7S5Y0"/>
<protein>
    <submittedName>
        <fullName evidence="1">Uncharacterized protein</fullName>
    </submittedName>
</protein>
<proteinExistence type="predicted"/>
<reference evidence="1" key="1">
    <citation type="journal article" date="2022" name="bioRxiv">
        <title>Sequencing and chromosome-scale assembly of the giantPleurodeles waltlgenome.</title>
        <authorList>
            <person name="Brown T."/>
            <person name="Elewa A."/>
            <person name="Iarovenko S."/>
            <person name="Subramanian E."/>
            <person name="Araus A.J."/>
            <person name="Petzold A."/>
            <person name="Susuki M."/>
            <person name="Suzuki K.-i.T."/>
            <person name="Hayashi T."/>
            <person name="Toyoda A."/>
            <person name="Oliveira C."/>
            <person name="Osipova E."/>
            <person name="Leigh N.D."/>
            <person name="Simon A."/>
            <person name="Yun M.H."/>
        </authorList>
    </citation>
    <scope>NUCLEOTIDE SEQUENCE</scope>
    <source>
        <strain evidence="1">20211129_DDA</strain>
        <tissue evidence="1">Liver</tissue>
    </source>
</reference>
<name>A0AAV7S5Y0_PLEWA</name>